<sequence>MKITTLFIISYITVLLTTIGCGNKNESKSESLTEQEITSDDLAIEEETIEINGVNHYIKKIGNGEPILVLHGGPGMFHNYLTPHFEKLAQDYQIIFYDQRGCGKTDFPQDTTTISTENFVEDLESIRAHLKIEKLNLAGHSWGAALAIEYGKKYPLLLNKLILISPSPSTSEYYDQMFKNIQNKRTEDDMKELVKLMSSKEFENREPSTFLKAICIENKVNLANKNTVDELYNSMSFTSTTANNFLLVNSLMEKNFFDYNITEGIETITCPTLIIVGDLDNVPFASHQKLQESLNARIEVLKPASHYPFFETPKEFNAAVKSFITPEYE</sequence>
<comment type="similarity">
    <text evidence="1">Belongs to the peptidase S33 family.</text>
</comment>
<dbReference type="PROSITE" id="PS51257">
    <property type="entry name" value="PROKAR_LIPOPROTEIN"/>
    <property type="match status" value="1"/>
</dbReference>
<dbReference type="InterPro" id="IPR002410">
    <property type="entry name" value="Peptidase_S33"/>
</dbReference>
<gene>
    <name evidence="4" type="ORF">FRY74_05345</name>
</gene>
<dbReference type="EMBL" id="VOOS01000002">
    <property type="protein sequence ID" value="TXB65996.1"/>
    <property type="molecule type" value="Genomic_DNA"/>
</dbReference>
<reference evidence="4 5" key="1">
    <citation type="submission" date="2019-08" db="EMBL/GenBank/DDBJ databases">
        <title>Genome of Vicingus serpentipes NCIMB 15042.</title>
        <authorList>
            <person name="Bowman J.P."/>
        </authorList>
    </citation>
    <scope>NUCLEOTIDE SEQUENCE [LARGE SCALE GENOMIC DNA]</scope>
    <source>
        <strain evidence="4 5">NCIMB 15042</strain>
    </source>
</reference>
<accession>A0A5C6RU40</accession>
<dbReference type="Proteomes" id="UP000321721">
    <property type="component" value="Unassembled WGS sequence"/>
</dbReference>
<dbReference type="PRINTS" id="PR00111">
    <property type="entry name" value="ABHYDROLASE"/>
</dbReference>
<dbReference type="PANTHER" id="PTHR43798:SF31">
    <property type="entry name" value="AB HYDROLASE SUPERFAMILY PROTEIN YCLE"/>
    <property type="match status" value="1"/>
</dbReference>
<dbReference type="SUPFAM" id="SSF53474">
    <property type="entry name" value="alpha/beta-Hydrolases"/>
    <property type="match status" value="1"/>
</dbReference>
<dbReference type="GO" id="GO:0006508">
    <property type="term" value="P:proteolysis"/>
    <property type="evidence" value="ECO:0007669"/>
    <property type="project" value="InterPro"/>
</dbReference>
<evidence type="ECO:0000259" key="3">
    <source>
        <dbReference type="Pfam" id="PF00561"/>
    </source>
</evidence>
<evidence type="ECO:0000313" key="5">
    <source>
        <dbReference type="Proteomes" id="UP000321721"/>
    </source>
</evidence>
<evidence type="ECO:0000256" key="1">
    <source>
        <dbReference type="ARBA" id="ARBA00010088"/>
    </source>
</evidence>
<dbReference type="OrthoDB" id="9796770at2"/>
<dbReference type="NCBIfam" id="TIGR01250">
    <property type="entry name" value="pro_imino_pep_2"/>
    <property type="match status" value="1"/>
</dbReference>
<name>A0A5C6RU40_9FLAO</name>
<protein>
    <submittedName>
        <fullName evidence="4">Alpha/beta fold hydrolase</fullName>
    </submittedName>
</protein>
<dbReference type="Gene3D" id="3.40.50.1820">
    <property type="entry name" value="alpha/beta hydrolase"/>
    <property type="match status" value="1"/>
</dbReference>
<evidence type="ECO:0000313" key="4">
    <source>
        <dbReference type="EMBL" id="TXB65996.1"/>
    </source>
</evidence>
<keyword evidence="2 4" id="KW-0378">Hydrolase</keyword>
<comment type="caution">
    <text evidence="4">The sequence shown here is derived from an EMBL/GenBank/DDBJ whole genome shotgun (WGS) entry which is preliminary data.</text>
</comment>
<dbReference type="RefSeq" id="WP_147099357.1">
    <property type="nucleotide sequence ID" value="NZ_VOOS01000002.1"/>
</dbReference>
<dbReference type="AlphaFoldDB" id="A0A5C6RU40"/>
<dbReference type="InterPro" id="IPR005945">
    <property type="entry name" value="Pro_imino_pep"/>
</dbReference>
<evidence type="ECO:0000256" key="2">
    <source>
        <dbReference type="ARBA" id="ARBA00022801"/>
    </source>
</evidence>
<dbReference type="Pfam" id="PF00561">
    <property type="entry name" value="Abhydrolase_1"/>
    <property type="match status" value="1"/>
</dbReference>
<dbReference type="InterPro" id="IPR000073">
    <property type="entry name" value="AB_hydrolase_1"/>
</dbReference>
<dbReference type="InterPro" id="IPR050266">
    <property type="entry name" value="AB_hydrolase_sf"/>
</dbReference>
<dbReference type="PANTHER" id="PTHR43798">
    <property type="entry name" value="MONOACYLGLYCEROL LIPASE"/>
    <property type="match status" value="1"/>
</dbReference>
<dbReference type="PRINTS" id="PR00793">
    <property type="entry name" value="PROAMNOPTASE"/>
</dbReference>
<dbReference type="GO" id="GO:0016020">
    <property type="term" value="C:membrane"/>
    <property type="evidence" value="ECO:0007669"/>
    <property type="project" value="TreeGrafter"/>
</dbReference>
<dbReference type="GO" id="GO:0008233">
    <property type="term" value="F:peptidase activity"/>
    <property type="evidence" value="ECO:0007669"/>
    <property type="project" value="InterPro"/>
</dbReference>
<organism evidence="4 5">
    <name type="scientific">Vicingus serpentipes</name>
    <dbReference type="NCBI Taxonomy" id="1926625"/>
    <lineage>
        <taxon>Bacteria</taxon>
        <taxon>Pseudomonadati</taxon>
        <taxon>Bacteroidota</taxon>
        <taxon>Flavobacteriia</taxon>
        <taxon>Flavobacteriales</taxon>
        <taxon>Vicingaceae</taxon>
        <taxon>Vicingus</taxon>
    </lineage>
</organism>
<dbReference type="InterPro" id="IPR029058">
    <property type="entry name" value="AB_hydrolase_fold"/>
</dbReference>
<proteinExistence type="inferred from homology"/>
<feature type="domain" description="AB hydrolase-1" evidence="3">
    <location>
        <begin position="66"/>
        <end position="312"/>
    </location>
</feature>
<keyword evidence="5" id="KW-1185">Reference proteome</keyword>